<evidence type="ECO:0000313" key="9">
    <source>
        <dbReference type="EMBL" id="GAA4934585.1"/>
    </source>
</evidence>
<comment type="caution">
    <text evidence="9">The sequence shown here is derived from an EMBL/GenBank/DDBJ whole genome shotgun (WGS) entry which is preliminary data.</text>
</comment>
<accession>A0ABP9GDK5</accession>
<evidence type="ECO:0000256" key="5">
    <source>
        <dbReference type="ARBA" id="ARBA00023237"/>
    </source>
</evidence>
<keyword evidence="3 6" id="KW-0732">Signal</keyword>
<dbReference type="Pfam" id="PF07980">
    <property type="entry name" value="SusD_RagB"/>
    <property type="match status" value="1"/>
</dbReference>
<feature type="signal peptide" evidence="6">
    <location>
        <begin position="1"/>
        <end position="34"/>
    </location>
</feature>
<dbReference type="InterPro" id="IPR012944">
    <property type="entry name" value="SusD_RagB_dom"/>
</dbReference>
<dbReference type="Pfam" id="PF14322">
    <property type="entry name" value="SusD-like_3"/>
    <property type="match status" value="1"/>
</dbReference>
<keyword evidence="5" id="KW-0998">Cell outer membrane</keyword>
<evidence type="ECO:0000256" key="3">
    <source>
        <dbReference type="ARBA" id="ARBA00022729"/>
    </source>
</evidence>
<keyword evidence="10" id="KW-1185">Reference proteome</keyword>
<evidence type="ECO:0000259" key="7">
    <source>
        <dbReference type="Pfam" id="PF07980"/>
    </source>
</evidence>
<evidence type="ECO:0000256" key="4">
    <source>
        <dbReference type="ARBA" id="ARBA00023136"/>
    </source>
</evidence>
<reference evidence="10" key="1">
    <citation type="journal article" date="2019" name="Int. J. Syst. Evol. Microbiol.">
        <title>The Global Catalogue of Microorganisms (GCM) 10K type strain sequencing project: providing services to taxonomists for standard genome sequencing and annotation.</title>
        <authorList>
            <consortium name="The Broad Institute Genomics Platform"/>
            <consortium name="The Broad Institute Genome Sequencing Center for Infectious Disease"/>
            <person name="Wu L."/>
            <person name="Ma J."/>
        </authorList>
    </citation>
    <scope>NUCLEOTIDE SEQUENCE [LARGE SCALE GENOMIC DNA]</scope>
    <source>
        <strain evidence="10">JCM 18285</strain>
    </source>
</reference>
<dbReference type="InterPro" id="IPR011990">
    <property type="entry name" value="TPR-like_helical_dom_sf"/>
</dbReference>
<name>A0ABP9GDK5_9FLAO</name>
<comment type="similarity">
    <text evidence="2">Belongs to the SusD family.</text>
</comment>
<dbReference type="SUPFAM" id="SSF48452">
    <property type="entry name" value="TPR-like"/>
    <property type="match status" value="1"/>
</dbReference>
<dbReference type="EMBL" id="BAABJJ010000004">
    <property type="protein sequence ID" value="GAA4934585.1"/>
    <property type="molecule type" value="Genomic_DNA"/>
</dbReference>
<dbReference type="Gene3D" id="1.25.40.390">
    <property type="match status" value="1"/>
</dbReference>
<sequence length="528" mass="58202">MCMLTLIIKMKKMKTKKISSLFLLSVLIASITSCNEGFLDENPTTFVTPNALLVDKNGAETYLIGAYDAVQNIVSSGGNGVDGWAIHWGTIGTDEVVVPPWGGDRKLIYLQQLTPTNNTVRSIWENLYVALNRVNSVVDRIGAMTANQIDIEDRDNFVAQAKFLRSTINFALVSTWENVPLIKNEVTSLDNLEVPQAAPDKVYEFIIEDLKAAAAILPAEQGGGRVTKGAAQALLGKVYLQMTGFPLNQTDKFALASAILKDVMDSGVYNLLASYPDVFSLDNEQSVEMVYSIGMEGPGKNEGGLLSTFYGPNGNVNNGGGWGTCFINQNFEASYDRDDIRLLNNIAKHNANDWTPEDGMSNPDAWTVAKNNWRGWKWHAPQDGASPNDTPFDNPYIRYADVLLMYAEALNGQGLLTQEVIDMTVNKLRSRARMTPTAVPDMVLGSSEENATALLDERRKELCLEGWRRNDLIRFGKYKEAISGITQGGPNAGDPGTEYQDFEIRWPVPNSEIQINPSLDPDLSPGYY</sequence>
<comment type="subcellular location">
    <subcellularLocation>
        <location evidence="1">Cell outer membrane</location>
    </subcellularLocation>
</comment>
<proteinExistence type="inferred from homology"/>
<gene>
    <name evidence="9" type="ORF">GCM10023314_03770</name>
</gene>
<organism evidence="9 10">
    <name type="scientific">Algibacter agarivorans</name>
    <dbReference type="NCBI Taxonomy" id="1109741"/>
    <lineage>
        <taxon>Bacteria</taxon>
        <taxon>Pseudomonadati</taxon>
        <taxon>Bacteroidota</taxon>
        <taxon>Flavobacteriia</taxon>
        <taxon>Flavobacteriales</taxon>
        <taxon>Flavobacteriaceae</taxon>
        <taxon>Algibacter</taxon>
    </lineage>
</organism>
<evidence type="ECO:0000256" key="6">
    <source>
        <dbReference type="SAM" id="SignalP"/>
    </source>
</evidence>
<evidence type="ECO:0000256" key="1">
    <source>
        <dbReference type="ARBA" id="ARBA00004442"/>
    </source>
</evidence>
<feature type="domain" description="SusD-like N-terminal" evidence="8">
    <location>
        <begin position="110"/>
        <end position="240"/>
    </location>
</feature>
<evidence type="ECO:0000256" key="2">
    <source>
        <dbReference type="ARBA" id="ARBA00006275"/>
    </source>
</evidence>
<protein>
    <submittedName>
        <fullName evidence="9">RagB/SusD family nutrient uptake outer membrane protein</fullName>
    </submittedName>
</protein>
<dbReference type="InterPro" id="IPR033985">
    <property type="entry name" value="SusD-like_N"/>
</dbReference>
<evidence type="ECO:0000313" key="10">
    <source>
        <dbReference type="Proteomes" id="UP001501302"/>
    </source>
</evidence>
<dbReference type="Proteomes" id="UP001501302">
    <property type="component" value="Unassembled WGS sequence"/>
</dbReference>
<keyword evidence="4" id="KW-0472">Membrane</keyword>
<feature type="chain" id="PRO_5047284742" evidence="6">
    <location>
        <begin position="35"/>
        <end position="528"/>
    </location>
</feature>
<evidence type="ECO:0000259" key="8">
    <source>
        <dbReference type="Pfam" id="PF14322"/>
    </source>
</evidence>
<feature type="domain" description="RagB/SusD" evidence="7">
    <location>
        <begin position="384"/>
        <end position="520"/>
    </location>
</feature>